<protein>
    <submittedName>
        <fullName evidence="2">Vitamin B12 dependent methionine synthase, activation domain</fullName>
    </submittedName>
</protein>
<organism evidence="2 3">
    <name type="scientific">Clostridium thermobutyricum DSM 4928</name>
    <dbReference type="NCBI Taxonomy" id="1121339"/>
    <lineage>
        <taxon>Bacteria</taxon>
        <taxon>Bacillati</taxon>
        <taxon>Bacillota</taxon>
        <taxon>Clostridia</taxon>
        <taxon>Eubacteriales</taxon>
        <taxon>Clostridiaceae</taxon>
        <taxon>Clostridium</taxon>
    </lineage>
</organism>
<evidence type="ECO:0000313" key="2">
    <source>
        <dbReference type="EMBL" id="OPX46121.1"/>
    </source>
</evidence>
<dbReference type="EMBL" id="LTAY01000092">
    <property type="protein sequence ID" value="OPX46118.1"/>
    <property type="molecule type" value="Genomic_DNA"/>
</dbReference>
<evidence type="ECO:0000313" key="1">
    <source>
        <dbReference type="EMBL" id="OPX46118.1"/>
    </source>
</evidence>
<dbReference type="Proteomes" id="UP000191448">
    <property type="component" value="Unassembled WGS sequence"/>
</dbReference>
<dbReference type="SUPFAM" id="SSF56507">
    <property type="entry name" value="Methionine synthase activation domain-like"/>
    <property type="match status" value="1"/>
</dbReference>
<name>A0A1V4SS47_9CLOT</name>
<comment type="caution">
    <text evidence="2">The sequence shown here is derived from an EMBL/GenBank/DDBJ whole genome shotgun (WGS) entry which is preliminary data.</text>
</comment>
<dbReference type="InterPro" id="IPR017342">
    <property type="entry name" value="S-AdoMet-dep_Met_synth_prd"/>
</dbReference>
<dbReference type="RefSeq" id="WP_080024102.1">
    <property type="nucleotide sequence ID" value="NZ_LTAY01000092.1"/>
</dbReference>
<proteinExistence type="predicted"/>
<gene>
    <name evidence="1" type="ORF">CLTHE_29350</name>
    <name evidence="2" type="ORF">CLTHE_29380</name>
</gene>
<dbReference type="Gene3D" id="3.40.109.40">
    <property type="match status" value="1"/>
</dbReference>
<dbReference type="GO" id="GO:0008705">
    <property type="term" value="F:methionine synthase activity"/>
    <property type="evidence" value="ECO:0007669"/>
    <property type="project" value="InterPro"/>
</dbReference>
<dbReference type="InterPro" id="IPR037010">
    <property type="entry name" value="VitB12-dep_Met_synth_activ_sf"/>
</dbReference>
<evidence type="ECO:0000313" key="3">
    <source>
        <dbReference type="Proteomes" id="UP000191448"/>
    </source>
</evidence>
<reference evidence="2 3" key="1">
    <citation type="submission" date="2016-02" db="EMBL/GenBank/DDBJ databases">
        <title>Genome sequence of Clostridium thermobutyricum DSM 4928.</title>
        <authorList>
            <person name="Poehlein A."/>
            <person name="Daniel R."/>
        </authorList>
    </citation>
    <scope>NUCLEOTIDE SEQUENCE [LARGE SCALE GENOMIC DNA]</scope>
    <source>
        <strain evidence="2 3">DSM 4928</strain>
    </source>
</reference>
<accession>A0A1V4SS47</accession>
<sequence>MDKLKIPKEEVLRYLGYRNQDIDEELIIKIDKIRRESILVFRPKNVFSLHKIEIKDKKIFVDKTNLVIQSNDMFNLLKDSDRIYLLAVTLGNDIERLTRKYEKISMMDAIILDACATTAIEEYCDNLEKYLEKELKEGESFTFRYSPGYGDLSLDIQNDLVNILNCERTIGLKVSEHKLLFPRKSVTAILGITKGEKKRKSCLNCSNYDNCIYKREGDICGCY</sequence>
<dbReference type="AlphaFoldDB" id="A0A1V4SS47"/>
<dbReference type="PIRSF" id="PIRSF037984">
    <property type="entry name" value="Met_synth_TM0269_prd"/>
    <property type="match status" value="1"/>
</dbReference>
<dbReference type="EMBL" id="LTAY01000092">
    <property type="protein sequence ID" value="OPX46121.1"/>
    <property type="molecule type" value="Genomic_DNA"/>
</dbReference>